<dbReference type="GO" id="GO:0046872">
    <property type="term" value="F:metal ion binding"/>
    <property type="evidence" value="ECO:0007669"/>
    <property type="project" value="UniProtKB-KW"/>
</dbReference>
<dbReference type="InterPro" id="IPR006384">
    <property type="entry name" value="HAD_hydro_PyrdxlP_Pase-like"/>
</dbReference>
<evidence type="ECO:0000313" key="5">
    <source>
        <dbReference type="EMBL" id="EPF75584.1"/>
    </source>
</evidence>
<dbReference type="STRING" id="632955.GCA_000829675_02258"/>
<dbReference type="HOGENOM" id="CLU_058495_2_0_6"/>
<dbReference type="eggNOG" id="COG4359">
    <property type="taxonomic scope" value="Bacteria"/>
</dbReference>
<protein>
    <recommendedName>
        <fullName evidence="7">2,3-diketo-5-methylthio-1-phosphopentane phosphatase</fullName>
    </recommendedName>
</protein>
<sequence>MTSHNSFLADIQIPFIDFVIQSEQQSNWVVQCDFDGTISLSDVTDSLLNRFGLPGWEELEEDWESGKIGSRECMQGQVALLDMSREQLEQHLTTIEIDPQFPEFVAEVSRLGWPIHIVSDGLDWSIRSILARYNLAHLPIFANRLVQQGERQWRLETPWFNPTCAKASANCKCQLLKSEHQQKQQVLYIGDGNSDFCVSGKADMVLAKSRLITYCQKQKIPHQRIDNFQDAIDLLHTVKNQHVKGELVSGSLSY</sequence>
<proteinExistence type="predicted"/>
<evidence type="ECO:0000256" key="1">
    <source>
        <dbReference type="ARBA" id="ARBA00001946"/>
    </source>
</evidence>
<dbReference type="RefSeq" id="WP_016655661.1">
    <property type="nucleotide sequence ID" value="NZ_KE340352.1"/>
</dbReference>
<dbReference type="InterPro" id="IPR036412">
    <property type="entry name" value="HAD-like_sf"/>
</dbReference>
<evidence type="ECO:0000256" key="2">
    <source>
        <dbReference type="ARBA" id="ARBA00022723"/>
    </source>
</evidence>
<comment type="caution">
    <text evidence="5">The sequence shown here is derived from an EMBL/GenBank/DDBJ whole genome shotgun (WGS) entry which is preliminary data.</text>
</comment>
<dbReference type="InterPro" id="IPR023214">
    <property type="entry name" value="HAD_sf"/>
</dbReference>
<dbReference type="InterPro" id="IPR016965">
    <property type="entry name" value="Pase_PHOSPHO-typ"/>
</dbReference>
<dbReference type="PATRIC" id="fig|421052.3.peg.1223"/>
<dbReference type="GO" id="GO:0016791">
    <property type="term" value="F:phosphatase activity"/>
    <property type="evidence" value="ECO:0007669"/>
    <property type="project" value="InterPro"/>
</dbReference>
<gene>
    <name evidence="5" type="ORF">F945_01250</name>
</gene>
<evidence type="ECO:0000256" key="4">
    <source>
        <dbReference type="ARBA" id="ARBA00022842"/>
    </source>
</evidence>
<dbReference type="PANTHER" id="PTHR28181">
    <property type="entry name" value="UPF0655 PROTEIN YCR015C"/>
    <property type="match status" value="1"/>
</dbReference>
<reference evidence="5 6" key="1">
    <citation type="submission" date="2013-06" db="EMBL/GenBank/DDBJ databases">
        <title>The Genome Sequence of Acinetobacter rudis CIP 110305.</title>
        <authorList>
            <consortium name="The Broad Institute Genome Sequencing Platform"/>
            <consortium name="The Broad Institute Genome Sequencing Center for Infectious Disease"/>
            <person name="Cerqueira G."/>
            <person name="Feldgarden M."/>
            <person name="Courvalin P."/>
            <person name="Perichon B."/>
            <person name="Grillot-Courvalin C."/>
            <person name="Clermont D."/>
            <person name="Rocha E."/>
            <person name="Yoon E.-J."/>
            <person name="Nemec A."/>
            <person name="Young S.K."/>
            <person name="Zeng Q."/>
            <person name="Gargeya S."/>
            <person name="Fitzgerald M."/>
            <person name="Abouelleil A."/>
            <person name="Alvarado L."/>
            <person name="Berlin A.M."/>
            <person name="Chapman S.B."/>
            <person name="Dewar J."/>
            <person name="Goldberg J."/>
            <person name="Griggs A."/>
            <person name="Gujja S."/>
            <person name="Hansen M."/>
            <person name="Howarth C."/>
            <person name="Imamovic A."/>
            <person name="Larimer J."/>
            <person name="McCowan C."/>
            <person name="Murphy C."/>
            <person name="Pearson M."/>
            <person name="Priest M."/>
            <person name="Roberts A."/>
            <person name="Saif S."/>
            <person name="Shea T."/>
            <person name="Sykes S."/>
            <person name="Wortman J."/>
            <person name="Nusbaum C."/>
            <person name="Birren B."/>
        </authorList>
    </citation>
    <scope>NUCLEOTIDE SEQUENCE [LARGE SCALE GENOMIC DNA]</scope>
    <source>
        <strain evidence="5 6">CIP 110305</strain>
    </source>
</reference>
<dbReference type="Gene3D" id="3.90.1470.20">
    <property type="match status" value="1"/>
</dbReference>
<keyword evidence="6" id="KW-1185">Reference proteome</keyword>
<dbReference type="NCBIfam" id="TIGR01489">
    <property type="entry name" value="DKMTPPase-SF"/>
    <property type="match status" value="1"/>
</dbReference>
<comment type="cofactor">
    <cofactor evidence="1">
        <name>Mg(2+)</name>
        <dbReference type="ChEBI" id="CHEBI:18420"/>
    </cofactor>
</comment>
<dbReference type="Gene3D" id="3.40.50.1000">
    <property type="entry name" value="HAD superfamily/HAD-like"/>
    <property type="match status" value="1"/>
</dbReference>
<dbReference type="AlphaFoldDB" id="S3NMR6"/>
<evidence type="ECO:0000313" key="6">
    <source>
        <dbReference type="Proteomes" id="UP000014568"/>
    </source>
</evidence>
<keyword evidence="2" id="KW-0479">Metal-binding</keyword>
<dbReference type="Pfam" id="PF06888">
    <property type="entry name" value="Put_Phosphatase"/>
    <property type="match status" value="1"/>
</dbReference>
<dbReference type="EMBL" id="ATGI01000013">
    <property type="protein sequence ID" value="EPF75584.1"/>
    <property type="molecule type" value="Genomic_DNA"/>
</dbReference>
<dbReference type="PANTHER" id="PTHR28181:SF2">
    <property type="entry name" value="PHOSPHORIC MONOESTER HYDROLASE"/>
    <property type="match status" value="1"/>
</dbReference>
<dbReference type="InterPro" id="IPR050849">
    <property type="entry name" value="HAD-like_hydrolase_phosphatase"/>
</dbReference>
<keyword evidence="4" id="KW-0460">Magnesium</keyword>
<dbReference type="OrthoDB" id="9804940at2"/>
<name>S3NMR6_9GAMM</name>
<dbReference type="SUPFAM" id="SSF56784">
    <property type="entry name" value="HAD-like"/>
    <property type="match status" value="1"/>
</dbReference>
<dbReference type="Proteomes" id="UP000014568">
    <property type="component" value="Unassembled WGS sequence"/>
</dbReference>
<evidence type="ECO:0000256" key="3">
    <source>
        <dbReference type="ARBA" id="ARBA00022801"/>
    </source>
</evidence>
<organism evidence="5 6">
    <name type="scientific">Acinetobacter rudis CIP 110305</name>
    <dbReference type="NCBI Taxonomy" id="421052"/>
    <lineage>
        <taxon>Bacteria</taxon>
        <taxon>Pseudomonadati</taxon>
        <taxon>Pseudomonadota</taxon>
        <taxon>Gammaproteobacteria</taxon>
        <taxon>Moraxellales</taxon>
        <taxon>Moraxellaceae</taxon>
        <taxon>Acinetobacter</taxon>
    </lineage>
</organism>
<evidence type="ECO:0008006" key="7">
    <source>
        <dbReference type="Google" id="ProtNLM"/>
    </source>
</evidence>
<accession>S3NMR6</accession>
<keyword evidence="3" id="KW-0378">Hydrolase</keyword>
<dbReference type="NCBIfam" id="TIGR01488">
    <property type="entry name" value="HAD-SF-IB"/>
    <property type="match status" value="1"/>
</dbReference>